<evidence type="ECO:0000256" key="8">
    <source>
        <dbReference type="ARBA" id="ARBA00048202"/>
    </source>
</evidence>
<evidence type="ECO:0000256" key="5">
    <source>
        <dbReference type="ARBA" id="ARBA00022857"/>
    </source>
</evidence>
<evidence type="ECO:0000256" key="10">
    <source>
        <dbReference type="ARBA" id="ARBA00076996"/>
    </source>
</evidence>
<proteinExistence type="inferred from homology"/>
<evidence type="ECO:0000256" key="6">
    <source>
        <dbReference type="ARBA" id="ARBA00022967"/>
    </source>
</evidence>
<dbReference type="GO" id="GO:0050661">
    <property type="term" value="F:NADP binding"/>
    <property type="evidence" value="ECO:0007669"/>
    <property type="project" value="TreeGrafter"/>
</dbReference>
<keyword evidence="7" id="KW-0520">NAD</keyword>
<evidence type="ECO:0000259" key="12">
    <source>
        <dbReference type="SMART" id="SM01002"/>
    </source>
</evidence>
<dbReference type="SMART" id="SM01002">
    <property type="entry name" value="AlaDh_PNT_C"/>
    <property type="match status" value="1"/>
</dbReference>
<feature type="domain" description="Alanine dehydrogenase/pyridine nucleotide transhydrogenase N-terminal" evidence="13">
    <location>
        <begin position="4"/>
        <end position="134"/>
    </location>
</feature>
<evidence type="ECO:0000256" key="3">
    <source>
        <dbReference type="ARBA" id="ARBA00012943"/>
    </source>
</evidence>
<dbReference type="PROSITE" id="PS00837">
    <property type="entry name" value="ALADH_PNT_2"/>
    <property type="match status" value="1"/>
</dbReference>
<dbReference type="FunFam" id="3.40.50.720:FF:000188">
    <property type="entry name" value="NAD(P) transhydrogenase alpha subunit 1"/>
    <property type="match status" value="1"/>
</dbReference>
<dbReference type="InterPro" id="IPR036291">
    <property type="entry name" value="NAD(P)-bd_dom_sf"/>
</dbReference>
<dbReference type="InterPro" id="IPR007886">
    <property type="entry name" value="AlaDH/PNT_N"/>
</dbReference>
<keyword evidence="5" id="KW-0521">NADP</keyword>
<evidence type="ECO:0000313" key="14">
    <source>
        <dbReference type="EMBL" id="TMI70323.1"/>
    </source>
</evidence>
<protein>
    <recommendedName>
        <fullName evidence="9">NAD(P) transhydrogenase subunit alpha part 1</fullName>
        <ecNumber evidence="3">7.1.1.1</ecNumber>
    </recommendedName>
    <alternativeName>
        <fullName evidence="11">Nicotinamide nucleotide transhydrogenase subunit alpha 1</fullName>
    </alternativeName>
    <alternativeName>
        <fullName evidence="10">Pyridine nucleotide transhydrogenase subunit alpha 1</fullName>
    </alternativeName>
</protein>
<keyword evidence="4" id="KW-0547">Nucleotide-binding</keyword>
<dbReference type="InterPro" id="IPR008143">
    <property type="entry name" value="Ala_DH/PNT_CS2"/>
</dbReference>
<dbReference type="GO" id="GO:0006740">
    <property type="term" value="P:NADPH regeneration"/>
    <property type="evidence" value="ECO:0007669"/>
    <property type="project" value="TreeGrafter"/>
</dbReference>
<dbReference type="PANTHER" id="PTHR10160">
    <property type="entry name" value="NAD(P) TRANSHYDROGENASE"/>
    <property type="match status" value="1"/>
</dbReference>
<dbReference type="Pfam" id="PF01262">
    <property type="entry name" value="AlaDh_PNT_C"/>
    <property type="match status" value="1"/>
</dbReference>
<evidence type="ECO:0000256" key="1">
    <source>
        <dbReference type="ARBA" id="ARBA00003943"/>
    </source>
</evidence>
<dbReference type="GO" id="GO:0016491">
    <property type="term" value="F:oxidoreductase activity"/>
    <property type="evidence" value="ECO:0007669"/>
    <property type="project" value="UniProtKB-KW"/>
</dbReference>
<organism evidence="14 15">
    <name type="scientific">Candidatus Segetimicrobium genomatis</name>
    <dbReference type="NCBI Taxonomy" id="2569760"/>
    <lineage>
        <taxon>Bacteria</taxon>
        <taxon>Bacillati</taxon>
        <taxon>Candidatus Sysuimicrobiota</taxon>
        <taxon>Candidatus Sysuimicrobiia</taxon>
        <taxon>Candidatus Sysuimicrobiales</taxon>
        <taxon>Candidatus Segetimicrobiaceae</taxon>
        <taxon>Candidatus Segetimicrobium</taxon>
    </lineage>
</organism>
<dbReference type="SUPFAM" id="SSF51735">
    <property type="entry name" value="NAD(P)-binding Rossmann-fold domains"/>
    <property type="match status" value="1"/>
</dbReference>
<comment type="catalytic activity">
    <reaction evidence="8">
        <text>NAD(+) + NADPH + H(+)(in) = NADH + NADP(+) + H(+)(out)</text>
        <dbReference type="Rhea" id="RHEA:47992"/>
        <dbReference type="ChEBI" id="CHEBI:15378"/>
        <dbReference type="ChEBI" id="CHEBI:57540"/>
        <dbReference type="ChEBI" id="CHEBI:57783"/>
        <dbReference type="ChEBI" id="CHEBI:57945"/>
        <dbReference type="ChEBI" id="CHEBI:58349"/>
        <dbReference type="EC" id="7.1.1.1"/>
    </reaction>
</comment>
<dbReference type="AlphaFoldDB" id="A0A537IGE8"/>
<gene>
    <name evidence="14" type="ORF">E6H05_13760</name>
</gene>
<dbReference type="SUPFAM" id="SSF52283">
    <property type="entry name" value="Formate/glycerate dehydrogenase catalytic domain-like"/>
    <property type="match status" value="1"/>
</dbReference>
<dbReference type="GO" id="GO:0008750">
    <property type="term" value="F:proton-translocating NAD(P)+ transhydrogenase activity"/>
    <property type="evidence" value="ECO:0007669"/>
    <property type="project" value="UniProtKB-EC"/>
</dbReference>
<dbReference type="NCBIfam" id="NF006942">
    <property type="entry name" value="PRK09424.1"/>
    <property type="match status" value="1"/>
</dbReference>
<dbReference type="InterPro" id="IPR007698">
    <property type="entry name" value="AlaDH/PNT_NAD(H)-bd"/>
</dbReference>
<evidence type="ECO:0000256" key="4">
    <source>
        <dbReference type="ARBA" id="ARBA00022741"/>
    </source>
</evidence>
<dbReference type="EC" id="7.1.1.1" evidence="3"/>
<dbReference type="SMART" id="SM01003">
    <property type="entry name" value="AlaDh_PNT_N"/>
    <property type="match status" value="1"/>
</dbReference>
<accession>A0A537IGE8</accession>
<evidence type="ECO:0000256" key="11">
    <source>
        <dbReference type="ARBA" id="ARBA00084087"/>
    </source>
</evidence>
<evidence type="ECO:0000259" key="13">
    <source>
        <dbReference type="SMART" id="SM01003"/>
    </source>
</evidence>
<dbReference type="EMBL" id="VBAP01000152">
    <property type="protein sequence ID" value="TMI70323.1"/>
    <property type="molecule type" value="Genomic_DNA"/>
</dbReference>
<evidence type="ECO:0000256" key="2">
    <source>
        <dbReference type="ARBA" id="ARBA00005689"/>
    </source>
</evidence>
<evidence type="ECO:0000256" key="7">
    <source>
        <dbReference type="ARBA" id="ARBA00023027"/>
    </source>
</evidence>
<dbReference type="Gene3D" id="3.40.50.720">
    <property type="entry name" value="NAD(P)-binding Rossmann-like Domain"/>
    <property type="match status" value="2"/>
</dbReference>
<keyword evidence="14" id="KW-0560">Oxidoreductase</keyword>
<dbReference type="PANTHER" id="PTHR10160:SF19">
    <property type="entry name" value="PROTON-TRANSLOCATING NAD(P)(+) TRANSHYDROGENASE"/>
    <property type="match status" value="1"/>
</dbReference>
<reference evidence="14 15" key="1">
    <citation type="journal article" date="2019" name="Nat. Microbiol.">
        <title>Mediterranean grassland soil C-N compound turnover is dependent on rainfall and depth, and is mediated by genomically divergent microorganisms.</title>
        <authorList>
            <person name="Diamond S."/>
            <person name="Andeer P.F."/>
            <person name="Li Z."/>
            <person name="Crits-Christoph A."/>
            <person name="Burstein D."/>
            <person name="Anantharaman K."/>
            <person name="Lane K.R."/>
            <person name="Thomas B.C."/>
            <person name="Pan C."/>
            <person name="Northen T.R."/>
            <person name="Banfield J.F."/>
        </authorList>
    </citation>
    <scope>NUCLEOTIDE SEQUENCE [LARGE SCALE GENOMIC DNA]</scope>
    <source>
        <strain evidence="14">NP_8</strain>
    </source>
</reference>
<evidence type="ECO:0000313" key="15">
    <source>
        <dbReference type="Proteomes" id="UP000318834"/>
    </source>
</evidence>
<feature type="domain" description="Alanine dehydrogenase/pyridine nucleotide transhydrogenase NAD(H)-binding" evidence="12">
    <location>
        <begin position="143"/>
        <end position="307"/>
    </location>
</feature>
<keyword evidence="6" id="KW-1278">Translocase</keyword>
<comment type="caution">
    <text evidence="14">The sequence shown here is derived from an EMBL/GenBank/DDBJ whole genome shotgun (WGS) entry which is preliminary data.</text>
</comment>
<evidence type="ECO:0000256" key="9">
    <source>
        <dbReference type="ARBA" id="ARBA00071353"/>
    </source>
</evidence>
<dbReference type="GO" id="GO:0005886">
    <property type="term" value="C:plasma membrane"/>
    <property type="evidence" value="ECO:0007669"/>
    <property type="project" value="TreeGrafter"/>
</dbReference>
<dbReference type="Proteomes" id="UP000318834">
    <property type="component" value="Unassembled WGS sequence"/>
</dbReference>
<comment type="similarity">
    <text evidence="2">Belongs to the AlaDH/PNT family.</text>
</comment>
<name>A0A537IGE8_9BACT</name>
<dbReference type="Pfam" id="PF05222">
    <property type="entry name" value="AlaDh_PNT_N"/>
    <property type="match status" value="1"/>
</dbReference>
<sequence length="363" mass="37867">MKVGIPKETVAGERRVALVPEVVGRLVKAGHEVVVEGDAGVEAGFPNDAYTAVGASLGDAWAADVVCKVQKPGPAEVGKMREATALVGMLQAATNADLVRQLAQRRVTAFSLELLPRITRAQPMDVLSSQATVAGYKAALLAADTAPRFFPMLVTAAGTLPPARVLVLGAGVAGLQAIATARRLGAIVSGFDVRPAVKEQVESLGAKFLAMADQVEAEGAGGYAKELSADQHRRELEFLARSVKDADVVITTAAIPGKRAPILVTRSGVEGMRPGSVVVDLAAETGGNCELTQAGTTLEHHGVTILGPVNLPATLPLHASQMYARNVASFLNHLVKEGKLQLDFTDEITQATCVTHDGKVLKP</sequence>
<dbReference type="CDD" id="cd05304">
    <property type="entry name" value="Rubrum_tdh"/>
    <property type="match status" value="1"/>
</dbReference>
<comment type="function">
    <text evidence="1">The transhydrogenation between NADH and NADP is coupled to respiration and ATP hydrolysis and functions as a proton pump across the membrane.</text>
</comment>